<dbReference type="SUPFAM" id="SSF46689">
    <property type="entry name" value="Homeodomain-like"/>
    <property type="match status" value="1"/>
</dbReference>
<evidence type="ECO:0000313" key="4">
    <source>
        <dbReference type="Proteomes" id="UP000249082"/>
    </source>
</evidence>
<reference evidence="3 4" key="1">
    <citation type="submission" date="2017-08" db="EMBL/GenBank/DDBJ databases">
        <title>Infants hospitalized years apart are colonized by the same room-sourced microbial strains.</title>
        <authorList>
            <person name="Brooks B."/>
            <person name="Olm M.R."/>
            <person name="Firek B.A."/>
            <person name="Baker R."/>
            <person name="Thomas B.C."/>
            <person name="Morowitz M.J."/>
            <person name="Banfield J.F."/>
        </authorList>
    </citation>
    <scope>NUCLEOTIDE SEQUENCE [LARGE SCALE GENOMIC DNA]</scope>
    <source>
        <strain evidence="3">S2_005_002_R2_33</strain>
    </source>
</reference>
<protein>
    <submittedName>
        <fullName evidence="3">Sigma-54-dependent Fis family transcriptional regulator</fullName>
    </submittedName>
</protein>
<dbReference type="PRINTS" id="PR01590">
    <property type="entry name" value="HTHFIS"/>
</dbReference>
<dbReference type="EMBL" id="QFPX01000001">
    <property type="protein sequence ID" value="PZQ57552.1"/>
    <property type="molecule type" value="Genomic_DNA"/>
</dbReference>
<comment type="caution">
    <text evidence="3">The sequence shown here is derived from an EMBL/GenBank/DDBJ whole genome shotgun (WGS) entry which is preliminary data.</text>
</comment>
<dbReference type="InterPro" id="IPR002197">
    <property type="entry name" value="HTH_Fis"/>
</dbReference>
<name>A0A2W5NVC3_9SPHN</name>
<dbReference type="SUPFAM" id="SSF55781">
    <property type="entry name" value="GAF domain-like"/>
    <property type="match status" value="1"/>
</dbReference>
<evidence type="ECO:0000259" key="1">
    <source>
        <dbReference type="Pfam" id="PF01590"/>
    </source>
</evidence>
<dbReference type="InterPro" id="IPR003018">
    <property type="entry name" value="GAF"/>
</dbReference>
<accession>A0A2W5NVC3</accession>
<sequence>MSRNGTSPELRHIDVVLDAVRSPSSAGVSAVTASWCRSLLHHGLDPGTGSKRARVDLTTLGHRRSEHAALLAVAGPVMDQMFRSVGKSGCGVVLSDPTGIVLDRRVGDGDTAEFDAVGLVEGGRWGEAEEGTNGIGTCLFEDQPVVIHRDQHFASRNVGISCMDAPLHDPFGRLAGALDVSSYRQDHGAAMAELVSALVRDAARRIERDYFCQHFAGSRIVFLADDPVHGTSLLATDRDDLVIGASRGARTRLRLTDALLARPRPLDQVLGADSPGPSFEDSDRSVLRQALAQAGGNASEAARILGVGRATLYRRMTKAGLSR</sequence>
<proteinExistence type="predicted"/>
<dbReference type="Pfam" id="PF02954">
    <property type="entry name" value="HTH_8"/>
    <property type="match status" value="1"/>
</dbReference>
<dbReference type="Proteomes" id="UP000249082">
    <property type="component" value="Unassembled WGS sequence"/>
</dbReference>
<evidence type="ECO:0000313" key="3">
    <source>
        <dbReference type="EMBL" id="PZQ57552.1"/>
    </source>
</evidence>
<dbReference type="InterPro" id="IPR029016">
    <property type="entry name" value="GAF-like_dom_sf"/>
</dbReference>
<dbReference type="AlphaFoldDB" id="A0A2W5NVC3"/>
<organism evidence="3 4">
    <name type="scientific">Novosphingobium pentaromativorans</name>
    <dbReference type="NCBI Taxonomy" id="205844"/>
    <lineage>
        <taxon>Bacteria</taxon>
        <taxon>Pseudomonadati</taxon>
        <taxon>Pseudomonadota</taxon>
        <taxon>Alphaproteobacteria</taxon>
        <taxon>Sphingomonadales</taxon>
        <taxon>Sphingomonadaceae</taxon>
        <taxon>Novosphingobium</taxon>
    </lineage>
</organism>
<dbReference type="Gene3D" id="1.10.10.60">
    <property type="entry name" value="Homeodomain-like"/>
    <property type="match status" value="1"/>
</dbReference>
<dbReference type="Gene3D" id="3.30.450.40">
    <property type="match status" value="1"/>
</dbReference>
<evidence type="ECO:0000259" key="2">
    <source>
        <dbReference type="Pfam" id="PF02954"/>
    </source>
</evidence>
<gene>
    <name evidence="3" type="ORF">DI555_01070</name>
</gene>
<dbReference type="GO" id="GO:0043565">
    <property type="term" value="F:sequence-specific DNA binding"/>
    <property type="evidence" value="ECO:0007669"/>
    <property type="project" value="InterPro"/>
</dbReference>
<feature type="domain" description="DNA binding HTH" evidence="2">
    <location>
        <begin position="279"/>
        <end position="318"/>
    </location>
</feature>
<dbReference type="Pfam" id="PF01590">
    <property type="entry name" value="GAF"/>
    <property type="match status" value="1"/>
</dbReference>
<dbReference type="InterPro" id="IPR009057">
    <property type="entry name" value="Homeodomain-like_sf"/>
</dbReference>
<feature type="domain" description="GAF" evidence="1">
    <location>
        <begin position="72"/>
        <end position="206"/>
    </location>
</feature>